<evidence type="ECO:0000256" key="7">
    <source>
        <dbReference type="ARBA" id="ARBA00023012"/>
    </source>
</evidence>
<dbReference type="InterPro" id="IPR001789">
    <property type="entry name" value="Sig_transdc_resp-reg_receiver"/>
</dbReference>
<gene>
    <name evidence="15" type="ORF">C7B82_28275</name>
</gene>
<dbReference type="InterPro" id="IPR003018">
    <property type="entry name" value="GAF"/>
</dbReference>
<dbReference type="EC" id="2.7.13.3" evidence="3"/>
<dbReference type="PROSITE" id="PS50046">
    <property type="entry name" value="PHYTOCHROME_2"/>
    <property type="match status" value="2"/>
</dbReference>
<dbReference type="Gene3D" id="3.30.450.20">
    <property type="entry name" value="PAS domain"/>
    <property type="match status" value="2"/>
</dbReference>
<dbReference type="Pfam" id="PF02518">
    <property type="entry name" value="HATPase_c"/>
    <property type="match status" value="1"/>
</dbReference>
<dbReference type="CDD" id="cd00082">
    <property type="entry name" value="HisKA"/>
    <property type="match status" value="1"/>
</dbReference>
<evidence type="ECO:0000259" key="11">
    <source>
        <dbReference type="PROSITE" id="PS50109"/>
    </source>
</evidence>
<sequence length="1055" mass="119189">MSQRSRIILIVDDSPEDQALYQRYLLRDSEYSYTFLEAASVQRGLELWQQQKPDVVLLDYHLPDRDGLEFLAQLQAVTQQSYLPVIIVTGQGNEAIAVQVMKAGAQDYLIKREITPGKLHLAVNGVIEAARLHTQQQFEQQRLVMQMSQRIRQSLNLQDILQTTVDEVRQFLQTDRVIFFQFSAEWGGTVTVESVGDPALSIFPFNIYDPCIGETYVEPFKQGLVTAKADIYNAAISPCHIEFLEQFQVRANLVVPILKNDELWGLLVAHHCTAPRPWQDSEISLLRQLSAQVSIALQQAALFEQVQTELLERKQAEVALRQSEYRYRTLFESIDEGFCVIEMLFDATNTPYDYRFLEANPAFEQQSGLAQVVGKTARQLMPNLEDHWFEIFGNVALTGEPIRFENGAMPLNRWFDVYAFRLGQPSSQKVALVFKDITQRKQTETGLQSLNTGLEQRVAERTAELTAINDRLLAVLKEQVQTEATLQQQTRQEQLRWNVTQAIRQSLDLNAILNTAVAEVRQTLQGDRVAVYHFQPDWSGDFIAESVSDGWVKLVEPEVQKVCEDTHLQDTKGGRFQRHETFVIPDIYAAGLHSCHIALLEQFQAKAYAVAPIFSGTTLWGLLAIYQNATPRHWQVWEIELLQQIASQLSIALQQSELYGQLQVELKERQQATAVIREAERRWRSLLNNVQLIVVGLNQEGTVNYVNPFFLSLTGYLDSEVIGKNWFENFLPPSTQPSMQTVFAEVLTQNAHPYHQNAILTRSGEERLIAWNNTMLKSSDGAIVGSISIGEDITERQKVEKMKDEFISIVSHELRTPLTSIRGSLGLLATGMMDDEPVAMKRMIEIAATDTERLVRLVNDVLDLEKLESGKISLVRVWCNAGDLMQRSLEVMQNSAQEAGVQLVVQPLSLQIWVDPDRIIQTFTNLLSNAIKFSPSGGTVWLSAVVADRAARKAGEVGETIQNFKNPSTLHSPLPTPYILFSVQDQGRGIPTDKLESIFGRFQQVDASDSRDQGGTGLGLAICQSIVQQHDGRIWVESHWGQGSTFFFALPLQTR</sequence>
<dbReference type="SMART" id="SM00448">
    <property type="entry name" value="REC"/>
    <property type="match status" value="1"/>
</dbReference>
<dbReference type="InterPro" id="IPR016132">
    <property type="entry name" value="Phyto_chromo_attachment"/>
</dbReference>
<dbReference type="InterPro" id="IPR035965">
    <property type="entry name" value="PAS-like_dom_sf"/>
</dbReference>
<evidence type="ECO:0000259" key="13">
    <source>
        <dbReference type="PROSITE" id="PS50112"/>
    </source>
</evidence>
<dbReference type="Pfam" id="PF01590">
    <property type="entry name" value="GAF"/>
    <property type="match status" value="2"/>
</dbReference>
<evidence type="ECO:0000256" key="1">
    <source>
        <dbReference type="ARBA" id="ARBA00000085"/>
    </source>
</evidence>
<dbReference type="SMART" id="SM00388">
    <property type="entry name" value="HisKA"/>
    <property type="match status" value="1"/>
</dbReference>
<dbReference type="PANTHER" id="PTHR43047">
    <property type="entry name" value="TWO-COMPONENT HISTIDINE PROTEIN KINASE"/>
    <property type="match status" value="1"/>
</dbReference>
<dbReference type="AlphaFoldDB" id="A0A2T1DUH3"/>
<comment type="similarity">
    <text evidence="2">In the N-terminal section; belongs to the phytochrome family.</text>
</comment>
<dbReference type="InterPro" id="IPR036890">
    <property type="entry name" value="HATPase_C_sf"/>
</dbReference>
<dbReference type="InterPro" id="IPR036097">
    <property type="entry name" value="HisK_dim/P_sf"/>
</dbReference>
<evidence type="ECO:0000313" key="16">
    <source>
        <dbReference type="Proteomes" id="UP000239576"/>
    </source>
</evidence>
<dbReference type="Pfam" id="PF00072">
    <property type="entry name" value="Response_reg"/>
    <property type="match status" value="1"/>
</dbReference>
<dbReference type="InterPro" id="IPR003594">
    <property type="entry name" value="HATPase_dom"/>
</dbReference>
<dbReference type="SMART" id="SM00091">
    <property type="entry name" value="PAS"/>
    <property type="match status" value="2"/>
</dbReference>
<dbReference type="InterPro" id="IPR029016">
    <property type="entry name" value="GAF-like_dom_sf"/>
</dbReference>
<feature type="domain" description="Response regulatory" evidence="12">
    <location>
        <begin position="7"/>
        <end position="126"/>
    </location>
</feature>
<evidence type="ECO:0000313" key="15">
    <source>
        <dbReference type="EMBL" id="PSB24122.1"/>
    </source>
</evidence>
<feature type="domain" description="Phytochrome chromophore attachment site" evidence="10">
    <location>
        <begin position="156"/>
        <end position="292"/>
    </location>
</feature>
<evidence type="ECO:0000256" key="5">
    <source>
        <dbReference type="ARBA" id="ARBA00022679"/>
    </source>
</evidence>
<dbReference type="InterPro" id="IPR011006">
    <property type="entry name" value="CheY-like_superfamily"/>
</dbReference>
<dbReference type="PRINTS" id="PR00344">
    <property type="entry name" value="BCTRLSENSOR"/>
</dbReference>
<dbReference type="OrthoDB" id="474548at2"/>
<dbReference type="SUPFAM" id="SSF47384">
    <property type="entry name" value="Homodimeric domain of signal transducing histidine kinase"/>
    <property type="match status" value="1"/>
</dbReference>
<dbReference type="FunFam" id="3.30.565.10:FF:000006">
    <property type="entry name" value="Sensor histidine kinase WalK"/>
    <property type="match status" value="1"/>
</dbReference>
<feature type="domain" description="PAS" evidence="13">
    <location>
        <begin position="679"/>
        <end position="750"/>
    </location>
</feature>
<keyword evidence="5" id="KW-0808">Transferase</keyword>
<keyword evidence="4 9" id="KW-0597">Phosphoprotein</keyword>
<evidence type="ECO:0000256" key="3">
    <source>
        <dbReference type="ARBA" id="ARBA00012438"/>
    </source>
</evidence>
<dbReference type="CDD" id="cd00130">
    <property type="entry name" value="PAS"/>
    <property type="match status" value="1"/>
</dbReference>
<dbReference type="CDD" id="cd00156">
    <property type="entry name" value="REC"/>
    <property type="match status" value="1"/>
</dbReference>
<evidence type="ECO:0000256" key="6">
    <source>
        <dbReference type="ARBA" id="ARBA00022777"/>
    </source>
</evidence>
<dbReference type="Gene3D" id="1.10.287.130">
    <property type="match status" value="1"/>
</dbReference>
<dbReference type="Proteomes" id="UP000239576">
    <property type="component" value="Unassembled WGS sequence"/>
</dbReference>
<proteinExistence type="inferred from homology"/>
<comment type="catalytic activity">
    <reaction evidence="1">
        <text>ATP + protein L-histidine = ADP + protein N-phospho-L-histidine.</text>
        <dbReference type="EC" id="2.7.13.3"/>
    </reaction>
</comment>
<dbReference type="PANTHER" id="PTHR43047:SF72">
    <property type="entry name" value="OSMOSENSING HISTIDINE PROTEIN KINASE SLN1"/>
    <property type="match status" value="1"/>
</dbReference>
<keyword evidence="8" id="KW-0472">Membrane</keyword>
<dbReference type="SUPFAM" id="SSF55874">
    <property type="entry name" value="ATPase domain of HSP90 chaperone/DNA topoisomerase II/histidine kinase"/>
    <property type="match status" value="1"/>
</dbReference>
<keyword evidence="6" id="KW-0418">Kinase</keyword>
<dbReference type="InterPro" id="IPR000700">
    <property type="entry name" value="PAS-assoc_C"/>
</dbReference>
<dbReference type="NCBIfam" id="TIGR00229">
    <property type="entry name" value="sensory_box"/>
    <property type="match status" value="2"/>
</dbReference>
<name>A0A2T1DUH3_9CYAN</name>
<reference evidence="15 16" key="2">
    <citation type="submission" date="2018-03" db="EMBL/GenBank/DDBJ databases">
        <title>The ancient ancestry and fast evolution of plastids.</title>
        <authorList>
            <person name="Moore K.R."/>
            <person name="Magnabosco C."/>
            <person name="Momper L."/>
            <person name="Gold D.A."/>
            <person name="Bosak T."/>
            <person name="Fournier G.P."/>
        </authorList>
    </citation>
    <scope>NUCLEOTIDE SEQUENCE [LARGE SCALE GENOMIC DNA]</scope>
    <source>
        <strain evidence="15 16">ULC18</strain>
    </source>
</reference>
<feature type="domain" description="Phytochrome chromophore attachment site" evidence="10">
    <location>
        <begin position="508"/>
        <end position="648"/>
    </location>
</feature>
<dbReference type="PROSITE" id="PS50110">
    <property type="entry name" value="RESPONSE_REGULATORY"/>
    <property type="match status" value="1"/>
</dbReference>
<feature type="domain" description="Histidine kinase" evidence="11">
    <location>
        <begin position="809"/>
        <end position="1054"/>
    </location>
</feature>
<dbReference type="PROSITE" id="PS50113">
    <property type="entry name" value="PAC"/>
    <property type="match status" value="1"/>
</dbReference>
<dbReference type="InterPro" id="IPR013656">
    <property type="entry name" value="PAS_4"/>
</dbReference>
<accession>A0A2T1DUH3</accession>
<evidence type="ECO:0000259" key="14">
    <source>
        <dbReference type="PROSITE" id="PS50113"/>
    </source>
</evidence>
<evidence type="ECO:0000259" key="12">
    <source>
        <dbReference type="PROSITE" id="PS50110"/>
    </source>
</evidence>
<dbReference type="GO" id="GO:0005886">
    <property type="term" value="C:plasma membrane"/>
    <property type="evidence" value="ECO:0007669"/>
    <property type="project" value="TreeGrafter"/>
</dbReference>
<feature type="modified residue" description="4-aspartylphosphate" evidence="9">
    <location>
        <position position="59"/>
    </location>
</feature>
<comment type="caution">
    <text evidence="15">The sequence shown here is derived from an EMBL/GenBank/DDBJ whole genome shotgun (WGS) entry which is preliminary data.</text>
</comment>
<dbReference type="PROSITE" id="PS50112">
    <property type="entry name" value="PAS"/>
    <property type="match status" value="1"/>
</dbReference>
<dbReference type="EMBL" id="PVWK01000153">
    <property type="protein sequence ID" value="PSB24122.1"/>
    <property type="molecule type" value="Genomic_DNA"/>
</dbReference>
<evidence type="ECO:0000256" key="9">
    <source>
        <dbReference type="PROSITE-ProRule" id="PRU00169"/>
    </source>
</evidence>
<dbReference type="Pfam" id="PF00512">
    <property type="entry name" value="HisKA"/>
    <property type="match status" value="1"/>
</dbReference>
<dbReference type="SUPFAM" id="SSF55781">
    <property type="entry name" value="GAF domain-like"/>
    <property type="match status" value="2"/>
</dbReference>
<evidence type="ECO:0000256" key="2">
    <source>
        <dbReference type="ARBA" id="ARBA00006402"/>
    </source>
</evidence>
<dbReference type="GO" id="GO:0000155">
    <property type="term" value="F:phosphorelay sensor kinase activity"/>
    <property type="evidence" value="ECO:0007669"/>
    <property type="project" value="InterPro"/>
</dbReference>
<feature type="domain" description="PAC" evidence="14">
    <location>
        <begin position="753"/>
        <end position="805"/>
    </location>
</feature>
<keyword evidence="16" id="KW-1185">Reference proteome</keyword>
<dbReference type="SUPFAM" id="SSF55785">
    <property type="entry name" value="PYP-like sensor domain (PAS domain)"/>
    <property type="match status" value="2"/>
</dbReference>
<dbReference type="RefSeq" id="WP_106260381.1">
    <property type="nucleotide sequence ID" value="NZ_CAWNSW010000052.1"/>
</dbReference>
<dbReference type="InterPro" id="IPR005467">
    <property type="entry name" value="His_kinase_dom"/>
</dbReference>
<dbReference type="PROSITE" id="PS50109">
    <property type="entry name" value="HIS_KIN"/>
    <property type="match status" value="1"/>
</dbReference>
<dbReference type="Gene3D" id="3.30.565.10">
    <property type="entry name" value="Histidine kinase-like ATPase, C-terminal domain"/>
    <property type="match status" value="1"/>
</dbReference>
<evidence type="ECO:0000256" key="8">
    <source>
        <dbReference type="ARBA" id="ARBA00023136"/>
    </source>
</evidence>
<dbReference type="InterPro" id="IPR004358">
    <property type="entry name" value="Sig_transdc_His_kin-like_C"/>
</dbReference>
<dbReference type="FunFam" id="1.10.287.130:FF:000001">
    <property type="entry name" value="Two-component sensor histidine kinase"/>
    <property type="match status" value="1"/>
</dbReference>
<dbReference type="SUPFAM" id="SSF52172">
    <property type="entry name" value="CheY-like"/>
    <property type="match status" value="1"/>
</dbReference>
<dbReference type="Gene3D" id="3.30.450.40">
    <property type="match status" value="2"/>
</dbReference>
<evidence type="ECO:0000256" key="4">
    <source>
        <dbReference type="ARBA" id="ARBA00022553"/>
    </source>
</evidence>
<dbReference type="Gene3D" id="3.40.50.2300">
    <property type="match status" value="1"/>
</dbReference>
<dbReference type="Pfam" id="PF13188">
    <property type="entry name" value="PAS_8"/>
    <property type="match status" value="1"/>
</dbReference>
<dbReference type="SMART" id="SM00065">
    <property type="entry name" value="GAF"/>
    <property type="match status" value="2"/>
</dbReference>
<dbReference type="SMART" id="SM00387">
    <property type="entry name" value="HATPase_c"/>
    <property type="match status" value="1"/>
</dbReference>
<reference evidence="16" key="1">
    <citation type="submission" date="2018-02" db="EMBL/GenBank/DDBJ databases">
        <authorList>
            <person name="Moore K."/>
            <person name="Momper L."/>
        </authorList>
    </citation>
    <scope>NUCLEOTIDE SEQUENCE [LARGE SCALE GENOMIC DNA]</scope>
    <source>
        <strain evidence="16">ULC18</strain>
    </source>
</reference>
<dbReference type="Pfam" id="PF08448">
    <property type="entry name" value="PAS_4"/>
    <property type="match status" value="1"/>
</dbReference>
<keyword evidence="7" id="KW-0902">Two-component regulatory system</keyword>
<protein>
    <recommendedName>
        <fullName evidence="3">histidine kinase</fullName>
        <ecNumber evidence="3">2.7.13.3</ecNumber>
    </recommendedName>
</protein>
<evidence type="ECO:0000259" key="10">
    <source>
        <dbReference type="PROSITE" id="PS50046"/>
    </source>
</evidence>
<dbReference type="InterPro" id="IPR003661">
    <property type="entry name" value="HisK_dim/P_dom"/>
</dbReference>
<organism evidence="15 16">
    <name type="scientific">Stenomitos frigidus ULC18</name>
    <dbReference type="NCBI Taxonomy" id="2107698"/>
    <lineage>
        <taxon>Bacteria</taxon>
        <taxon>Bacillati</taxon>
        <taxon>Cyanobacteriota</taxon>
        <taxon>Cyanophyceae</taxon>
        <taxon>Leptolyngbyales</taxon>
        <taxon>Leptolyngbyaceae</taxon>
        <taxon>Stenomitos</taxon>
    </lineage>
</organism>
<dbReference type="InterPro" id="IPR000014">
    <property type="entry name" value="PAS"/>
</dbReference>
<dbReference type="GO" id="GO:0009927">
    <property type="term" value="F:histidine phosphotransfer kinase activity"/>
    <property type="evidence" value="ECO:0007669"/>
    <property type="project" value="TreeGrafter"/>
</dbReference>